<evidence type="ECO:0000256" key="2">
    <source>
        <dbReference type="ARBA" id="ARBA00023136"/>
    </source>
</evidence>
<dbReference type="InterPro" id="IPR017689">
    <property type="entry name" value="BamD"/>
</dbReference>
<dbReference type="SUPFAM" id="SSF48452">
    <property type="entry name" value="TPR-like"/>
    <property type="match status" value="1"/>
</dbReference>
<protein>
    <submittedName>
        <fullName evidence="6">Beta-barrel assembly machine subunit BamD</fullName>
    </submittedName>
</protein>
<evidence type="ECO:0000256" key="1">
    <source>
        <dbReference type="ARBA" id="ARBA00022729"/>
    </source>
</evidence>
<dbReference type="EMBL" id="FSRA01000001">
    <property type="protein sequence ID" value="SIO18376.1"/>
    <property type="molecule type" value="Genomic_DNA"/>
</dbReference>
<keyword evidence="1" id="KW-0732">Signal</keyword>
<gene>
    <name evidence="6" type="ORF">SAMN04488055_3342</name>
</gene>
<dbReference type="InterPro" id="IPR039565">
    <property type="entry name" value="BamD-like"/>
</dbReference>
<evidence type="ECO:0000313" key="7">
    <source>
        <dbReference type="Proteomes" id="UP000185003"/>
    </source>
</evidence>
<proteinExistence type="predicted"/>
<dbReference type="STRING" id="536979.SAMN04488055_3342"/>
<keyword evidence="3" id="KW-0998">Cell outer membrane</keyword>
<dbReference type="Gene3D" id="1.25.40.10">
    <property type="entry name" value="Tetratricopeptide repeat domain"/>
    <property type="match status" value="1"/>
</dbReference>
<feature type="coiled-coil region" evidence="4">
    <location>
        <begin position="249"/>
        <end position="276"/>
    </location>
</feature>
<organism evidence="6 7">
    <name type="scientific">Chitinophaga niabensis</name>
    <dbReference type="NCBI Taxonomy" id="536979"/>
    <lineage>
        <taxon>Bacteria</taxon>
        <taxon>Pseudomonadati</taxon>
        <taxon>Bacteroidota</taxon>
        <taxon>Chitinophagia</taxon>
        <taxon>Chitinophagales</taxon>
        <taxon>Chitinophagaceae</taxon>
        <taxon>Chitinophaga</taxon>
    </lineage>
</organism>
<evidence type="ECO:0000256" key="3">
    <source>
        <dbReference type="ARBA" id="ARBA00023237"/>
    </source>
</evidence>
<dbReference type="AlphaFoldDB" id="A0A1N6HF46"/>
<dbReference type="InterPro" id="IPR011990">
    <property type="entry name" value="TPR-like_helical_dom_sf"/>
</dbReference>
<evidence type="ECO:0000259" key="5">
    <source>
        <dbReference type="Pfam" id="PF13525"/>
    </source>
</evidence>
<feature type="domain" description="Outer membrane lipoprotein BamD-like" evidence="5">
    <location>
        <begin position="40"/>
        <end position="202"/>
    </location>
</feature>
<evidence type="ECO:0000313" key="6">
    <source>
        <dbReference type="EMBL" id="SIO18376.1"/>
    </source>
</evidence>
<keyword evidence="7" id="KW-1185">Reference proteome</keyword>
<dbReference type="OrthoDB" id="9770761at2"/>
<reference evidence="7" key="1">
    <citation type="submission" date="2016-11" db="EMBL/GenBank/DDBJ databases">
        <authorList>
            <person name="Varghese N."/>
            <person name="Submissions S."/>
        </authorList>
    </citation>
    <scope>NUCLEOTIDE SEQUENCE [LARGE SCALE GENOMIC DNA]</scope>
    <source>
        <strain evidence="7">DSM 24787</strain>
    </source>
</reference>
<name>A0A1N6HF46_9BACT</name>
<dbReference type="PROSITE" id="PS51257">
    <property type="entry name" value="PROKAR_LIPOPROTEIN"/>
    <property type="match status" value="1"/>
</dbReference>
<accession>A0A1N6HF46</accession>
<dbReference type="NCBIfam" id="TIGR03302">
    <property type="entry name" value="OM_YfiO"/>
    <property type="match status" value="1"/>
</dbReference>
<keyword evidence="4" id="KW-0175">Coiled coil</keyword>
<keyword evidence="2" id="KW-0472">Membrane</keyword>
<evidence type="ECO:0000256" key="4">
    <source>
        <dbReference type="SAM" id="Coils"/>
    </source>
</evidence>
<dbReference type="Proteomes" id="UP000185003">
    <property type="component" value="Unassembled WGS sequence"/>
</dbReference>
<dbReference type="Pfam" id="PF13525">
    <property type="entry name" value="YfiO"/>
    <property type="match status" value="1"/>
</dbReference>
<sequence length="277" mass="32549">MRKILLYTGLLAFLVGAVSCNRELRRIEKSNDLEKKLAYANKMYDKKKYQMAQTLYEELIPIFKGTEKFEDLYYKYAYCSFYLKDYTQATFHFKNYLEALPSSPRAMEVDYQHAYSYYKLSPKVPLDQTNSMKAIAAMQTFINSYPTSPKAAEANVVIELLRRKLEQKDYNAAELYYNLGHYKAAGVSFKSLMRAYPDSEKSDGYKFMAIKCYYQYAKQSIPSKQMERYETVVTEFLEFTDRYPSSKLKGDAEKYYTLAKNNIKTLENEQNKEKSNQ</sequence>